<feature type="region of interest" description="Disordered" evidence="9">
    <location>
        <begin position="384"/>
        <end position="524"/>
    </location>
</feature>
<evidence type="ECO:0000256" key="1">
    <source>
        <dbReference type="ARBA" id="ARBA00004604"/>
    </source>
</evidence>
<evidence type="ECO:0000313" key="14">
    <source>
        <dbReference type="Proteomes" id="UP000678393"/>
    </source>
</evidence>
<dbReference type="PANTHER" id="PTHR10920:SF13">
    <property type="entry name" value="PRE-RRNA 2'-O-RIBOSE RNA METHYLTRANSFERASE FTSJ3"/>
    <property type="match status" value="1"/>
</dbReference>
<keyword evidence="2 8" id="KW-0690">Ribosome biogenesis</keyword>
<accession>A0A8S3Z4Y2</accession>
<dbReference type="EMBL" id="CAJHNH020001503">
    <property type="protein sequence ID" value="CAG5123358.1"/>
    <property type="molecule type" value="Genomic_DNA"/>
</dbReference>
<feature type="domain" description="Ribosomal RNA methyltransferase FtsJ" evidence="10">
    <location>
        <begin position="24"/>
        <end position="200"/>
    </location>
</feature>
<organism evidence="13 14">
    <name type="scientific">Candidula unifasciata</name>
    <dbReference type="NCBI Taxonomy" id="100452"/>
    <lineage>
        <taxon>Eukaryota</taxon>
        <taxon>Metazoa</taxon>
        <taxon>Spiralia</taxon>
        <taxon>Lophotrochozoa</taxon>
        <taxon>Mollusca</taxon>
        <taxon>Gastropoda</taxon>
        <taxon>Heterobranchia</taxon>
        <taxon>Euthyneura</taxon>
        <taxon>Panpulmonata</taxon>
        <taxon>Eupulmonata</taxon>
        <taxon>Stylommatophora</taxon>
        <taxon>Helicina</taxon>
        <taxon>Helicoidea</taxon>
        <taxon>Geomitridae</taxon>
        <taxon>Candidula</taxon>
    </lineage>
</organism>
<protein>
    <recommendedName>
        <fullName evidence="8">Putative rRNA methyltransferase</fullName>
        <ecNumber evidence="8">2.1.1.-</ecNumber>
    </recommendedName>
    <alternativeName>
        <fullName evidence="8">2'-O-ribose RNA methyltransferase SPB1 homolog</fullName>
    </alternativeName>
</protein>
<feature type="binding site" evidence="8">
    <location>
        <position position="92"/>
    </location>
    <ligand>
        <name>S-adenosyl-L-methionine</name>
        <dbReference type="ChEBI" id="CHEBI:59789"/>
    </ligand>
</feature>
<comment type="caution">
    <text evidence="13">The sequence shown here is derived from an EMBL/GenBank/DDBJ whole genome shotgun (WGS) entry which is preliminary data.</text>
</comment>
<comment type="similarity">
    <text evidence="8">Belongs to the class I-like SAM-binding methyltransferase superfamily. RNA methyltransferase RlmE family. SPB1 subfamily.</text>
</comment>
<keyword evidence="3 8" id="KW-0698">rRNA processing</keyword>
<evidence type="ECO:0000256" key="4">
    <source>
        <dbReference type="ARBA" id="ARBA00022603"/>
    </source>
</evidence>
<evidence type="ECO:0000259" key="10">
    <source>
        <dbReference type="Pfam" id="PF01728"/>
    </source>
</evidence>
<dbReference type="Gene3D" id="3.40.50.150">
    <property type="entry name" value="Vaccinia Virus protein VP39"/>
    <property type="match status" value="1"/>
</dbReference>
<feature type="domain" description="Ribosomal RNA methyltransferase SPB1-like C-terminal" evidence="11">
    <location>
        <begin position="604"/>
        <end position="824"/>
    </location>
</feature>
<feature type="binding site" evidence="8">
    <location>
        <position position="58"/>
    </location>
    <ligand>
        <name>S-adenosyl-L-methionine</name>
        <dbReference type="ChEBI" id="CHEBI:59789"/>
    </ligand>
</feature>
<feature type="compositionally biased region" description="Basic and acidic residues" evidence="9">
    <location>
        <begin position="807"/>
        <end position="827"/>
    </location>
</feature>
<feature type="binding site" evidence="8">
    <location>
        <position position="76"/>
    </location>
    <ligand>
        <name>S-adenosyl-L-methionine</name>
        <dbReference type="ChEBI" id="CHEBI:59789"/>
    </ligand>
</feature>
<comment type="subcellular location">
    <subcellularLocation>
        <location evidence="1 8">Nucleus</location>
        <location evidence="1 8">Nucleolus</location>
    </subcellularLocation>
</comment>
<evidence type="ECO:0000259" key="12">
    <source>
        <dbReference type="Pfam" id="PF11861"/>
    </source>
</evidence>
<dbReference type="InterPro" id="IPR024576">
    <property type="entry name" value="rRNA_MeTfrase_Spb1_DUF3381"/>
</dbReference>
<name>A0A8S3Z4Y2_9EUPU</name>
<dbReference type="GO" id="GO:0000463">
    <property type="term" value="P:maturation of LSU-rRNA from tricistronic rRNA transcript (SSU-rRNA, 5.8S rRNA, LSU-rRNA)"/>
    <property type="evidence" value="ECO:0007669"/>
    <property type="project" value="TreeGrafter"/>
</dbReference>
<sequence length="847" mass="97394">MGKKLKVGKSRKDKFYHLAKETGYRSRAAFKLIQLNRKFEFLQRSNVIVDLCAAPGGWLQVAAENAPMSNVIIGIDLVPIPPIRNVITFQEDITTEKCRQILKKELHTAKADCFLNDGAPNVGKNWIHDAYLQAELTLHALRLASEFLRKGGWFITKVFRSKDYDALMWVFGQLFKNVHATKPQASRNESAEIFVVCQGFNAPDKIDPKFLDPKHVFQEVDKTPRPTIDLIHPEKKRRQREGYPEGDYTLFYTLPVTQFFSSDDYMNLLAQSSEISLDSEEIKNHPLTTSEIRECIKDIKLLGKKEIKAVFLWRKKVKKDLEKNKDVAVTDPSPVADEDKEEEEEKEEAVKEMDEADVEELENLLEQKNKEELAAMRKAKKKVRKAQMKQKMRIDMQMSIPGDQPDIQDDVNMFDITKIRNRKQLSDVEKGDLSHMDKDDIFEDSDDEGKQKRRPREYFDKDEKKYMGVQAGDSSEDEEEMEEEPMFEEKDDTDADEKDEDESQEEDSTENTNPLIVDLGETTRIRKDKQSAWFKKAAFADLGDDIDDAELAQMVPQPDETATVKTKKKEEAKPETQATEDDSDGGYDVEDSHDDDDDDSSEDDDDDAYDFTEALQTNKKTVRKASNRKSQIDGIEIVPKVSLDPNLKLDSEGLAIGAAIVQSRKRKREIVDSAYHRYMFDDDHLPEWFASDEKRHMRVQRPVTKEEMEEYKLKMKAIDAQPIKKVAEAKARKKRKMLKRQENARKKANAISDTVDISETEKWQQIKQVYKKAGLLKKTKESITYVVAKKGAGKKVRRPAGVKGHFKVVDGRMKKDVRAQKRSENKAKANKKGGFKGKTAKRSRVRK</sequence>
<proteinExistence type="inferred from homology"/>
<dbReference type="InterPro" id="IPR029063">
    <property type="entry name" value="SAM-dependent_MTases_sf"/>
</dbReference>
<dbReference type="InterPro" id="IPR050082">
    <property type="entry name" value="RNA_methyltr_RlmE"/>
</dbReference>
<dbReference type="InterPro" id="IPR002877">
    <property type="entry name" value="RNA_MeTrfase_FtsJ_dom"/>
</dbReference>
<feature type="binding site" evidence="8">
    <location>
        <position position="56"/>
    </location>
    <ligand>
        <name>S-adenosyl-L-methionine</name>
        <dbReference type="ChEBI" id="CHEBI:59789"/>
    </ligand>
</feature>
<dbReference type="Proteomes" id="UP000678393">
    <property type="component" value="Unassembled WGS sequence"/>
</dbReference>
<dbReference type="GO" id="GO:0000466">
    <property type="term" value="P:maturation of 5.8S rRNA from tricistronic rRNA transcript (SSU-rRNA, 5.8S rRNA, LSU-rRNA)"/>
    <property type="evidence" value="ECO:0007669"/>
    <property type="project" value="TreeGrafter"/>
</dbReference>
<dbReference type="GO" id="GO:0030687">
    <property type="term" value="C:preribosome, large subunit precursor"/>
    <property type="evidence" value="ECO:0007669"/>
    <property type="project" value="TreeGrafter"/>
</dbReference>
<feature type="region of interest" description="Disordered" evidence="9">
    <location>
        <begin position="792"/>
        <end position="847"/>
    </location>
</feature>
<dbReference type="EC" id="2.1.1.-" evidence="8"/>
<dbReference type="HAMAP" id="MF_03163">
    <property type="entry name" value="RNA_methyltr_E_SPB1"/>
    <property type="match status" value="1"/>
</dbReference>
<dbReference type="SUPFAM" id="SSF53335">
    <property type="entry name" value="S-adenosyl-L-methionine-dependent methyltransferases"/>
    <property type="match status" value="1"/>
</dbReference>
<dbReference type="OrthoDB" id="289250at2759"/>
<dbReference type="HAMAP" id="MF_01547">
    <property type="entry name" value="RNA_methyltr_E"/>
    <property type="match status" value="1"/>
</dbReference>
<dbReference type="Pfam" id="PF07780">
    <property type="entry name" value="Spb1_C"/>
    <property type="match status" value="1"/>
</dbReference>
<feature type="active site" description="Proton acceptor" evidence="8">
    <location>
        <position position="157"/>
    </location>
</feature>
<dbReference type="PANTHER" id="PTHR10920">
    <property type="entry name" value="RIBOSOMAL RNA METHYLTRANSFERASE"/>
    <property type="match status" value="1"/>
</dbReference>
<comment type="catalytic activity">
    <reaction evidence="8">
        <text>a ribonucleotide in rRNA + S-adenosyl-L-methionine = a 2'-O-methylribonucleotide in rRNA + S-adenosyl-L-homocysteine + H(+)</text>
        <dbReference type="Rhea" id="RHEA:48628"/>
        <dbReference type="Rhea" id="RHEA-COMP:12164"/>
        <dbReference type="Rhea" id="RHEA-COMP:12165"/>
        <dbReference type="ChEBI" id="CHEBI:15378"/>
        <dbReference type="ChEBI" id="CHEBI:57856"/>
        <dbReference type="ChEBI" id="CHEBI:59789"/>
        <dbReference type="ChEBI" id="CHEBI:90675"/>
        <dbReference type="ChEBI" id="CHEBI:90676"/>
    </reaction>
</comment>
<evidence type="ECO:0000256" key="8">
    <source>
        <dbReference type="HAMAP-Rule" id="MF_03163"/>
    </source>
</evidence>
<dbReference type="InterPro" id="IPR012920">
    <property type="entry name" value="rRNA_MeTfrase_SPB1-like_C"/>
</dbReference>
<evidence type="ECO:0000259" key="11">
    <source>
        <dbReference type="Pfam" id="PF07780"/>
    </source>
</evidence>
<dbReference type="InterPro" id="IPR028589">
    <property type="entry name" value="SPB1-like"/>
</dbReference>
<evidence type="ECO:0000256" key="2">
    <source>
        <dbReference type="ARBA" id="ARBA00022517"/>
    </source>
</evidence>
<keyword evidence="7 8" id="KW-0539">Nucleus</keyword>
<dbReference type="GO" id="GO:0008650">
    <property type="term" value="F:rRNA (uridine-2'-O-)-methyltransferase activity"/>
    <property type="evidence" value="ECO:0007669"/>
    <property type="project" value="TreeGrafter"/>
</dbReference>
<dbReference type="Pfam" id="PF11861">
    <property type="entry name" value="DUF3381"/>
    <property type="match status" value="1"/>
</dbReference>
<evidence type="ECO:0000256" key="9">
    <source>
        <dbReference type="SAM" id="MobiDB-lite"/>
    </source>
</evidence>
<keyword evidence="6 8" id="KW-0949">S-adenosyl-L-methionine</keyword>
<dbReference type="Pfam" id="PF01728">
    <property type="entry name" value="FtsJ"/>
    <property type="match status" value="1"/>
</dbReference>
<dbReference type="FunFam" id="3.40.50.150:FF:000004">
    <property type="entry name" value="AdoMet-dependent rRNA methyltransferase SPB1"/>
    <property type="match status" value="1"/>
</dbReference>
<feature type="compositionally biased region" description="Acidic residues" evidence="9">
    <location>
        <begin position="336"/>
        <end position="347"/>
    </location>
</feature>
<feature type="compositionally biased region" description="Acidic residues" evidence="9">
    <location>
        <begin position="578"/>
        <end position="610"/>
    </location>
</feature>
<keyword evidence="4 8" id="KW-0489">Methyltransferase</keyword>
<feature type="region of interest" description="Disordered" evidence="9">
    <location>
        <begin position="550"/>
        <end position="634"/>
    </location>
</feature>
<feature type="compositionally biased region" description="Basic and acidic residues" evidence="9">
    <location>
        <begin position="424"/>
        <end position="439"/>
    </location>
</feature>
<feature type="binding site" evidence="8">
    <location>
        <position position="117"/>
    </location>
    <ligand>
        <name>S-adenosyl-L-methionine</name>
        <dbReference type="ChEBI" id="CHEBI:59789"/>
    </ligand>
</feature>
<gene>
    <name evidence="13" type="ORF">CUNI_LOCUS8916</name>
</gene>
<evidence type="ECO:0000256" key="3">
    <source>
        <dbReference type="ARBA" id="ARBA00022552"/>
    </source>
</evidence>
<feature type="domain" description="DUF3381" evidence="12">
    <location>
        <begin position="233"/>
        <end position="393"/>
    </location>
</feature>
<comment type="function">
    <text evidence="8">Probable methyltransferase involved in the maturation of rRNA and in the biogenesis of ribosomal subunits.</text>
</comment>
<keyword evidence="5 8" id="KW-0808">Transferase</keyword>
<evidence type="ECO:0000256" key="6">
    <source>
        <dbReference type="ARBA" id="ARBA00022691"/>
    </source>
</evidence>
<evidence type="ECO:0000256" key="7">
    <source>
        <dbReference type="ARBA" id="ARBA00023242"/>
    </source>
</evidence>
<feature type="compositionally biased region" description="Acidic residues" evidence="9">
    <location>
        <begin position="474"/>
        <end position="509"/>
    </location>
</feature>
<dbReference type="GO" id="GO:0016435">
    <property type="term" value="F:rRNA (guanine) methyltransferase activity"/>
    <property type="evidence" value="ECO:0007669"/>
    <property type="project" value="TreeGrafter"/>
</dbReference>
<reference evidence="13" key="1">
    <citation type="submission" date="2021-04" db="EMBL/GenBank/DDBJ databases">
        <authorList>
            <consortium name="Molecular Ecology Group"/>
        </authorList>
    </citation>
    <scope>NUCLEOTIDE SEQUENCE</scope>
</reference>
<evidence type="ECO:0000256" key="5">
    <source>
        <dbReference type="ARBA" id="ARBA00022679"/>
    </source>
</evidence>
<dbReference type="InterPro" id="IPR015507">
    <property type="entry name" value="rRNA-MeTfrase_E"/>
</dbReference>
<feature type="compositionally biased region" description="Basic and acidic residues" evidence="9">
    <location>
        <begin position="456"/>
        <end position="466"/>
    </location>
</feature>
<evidence type="ECO:0000313" key="13">
    <source>
        <dbReference type="EMBL" id="CAG5123358.1"/>
    </source>
</evidence>
<dbReference type="GO" id="GO:0005730">
    <property type="term" value="C:nucleolus"/>
    <property type="evidence" value="ECO:0007669"/>
    <property type="project" value="UniProtKB-SubCell"/>
</dbReference>
<feature type="compositionally biased region" description="Basic residues" evidence="9">
    <location>
        <begin position="828"/>
        <end position="847"/>
    </location>
</feature>
<feature type="region of interest" description="Disordered" evidence="9">
    <location>
        <begin position="328"/>
        <end position="350"/>
    </location>
</feature>
<feature type="compositionally biased region" description="Basic residues" evidence="9">
    <location>
        <begin position="792"/>
        <end position="806"/>
    </location>
</feature>
<dbReference type="AlphaFoldDB" id="A0A8S3Z4Y2"/>
<keyword evidence="14" id="KW-1185">Reference proteome</keyword>